<dbReference type="InterPro" id="IPR027815">
    <property type="entry name" value="CSC1/OSCA1-like_cyt"/>
</dbReference>
<feature type="compositionally biased region" description="Basic and acidic residues" evidence="8">
    <location>
        <begin position="754"/>
        <end position="763"/>
    </location>
</feature>
<dbReference type="InterPro" id="IPR032880">
    <property type="entry name" value="CSC1/OSCA1-like_N"/>
</dbReference>
<feature type="transmembrane region" description="Helical" evidence="9">
    <location>
        <begin position="426"/>
        <end position="450"/>
    </location>
</feature>
<evidence type="ECO:0000259" key="11">
    <source>
        <dbReference type="Pfam" id="PF12621"/>
    </source>
</evidence>
<evidence type="ECO:0000313" key="14">
    <source>
        <dbReference type="EMBL" id="WBW71706.1"/>
    </source>
</evidence>
<protein>
    <submittedName>
        <fullName evidence="14">Calcium ion transmembrane transporter</fullName>
    </submittedName>
</protein>
<dbReference type="GeneID" id="80875549"/>
<feature type="coiled-coil region" evidence="7">
    <location>
        <begin position="293"/>
        <end position="320"/>
    </location>
</feature>
<keyword evidence="15" id="KW-1185">Reference proteome</keyword>
<evidence type="ECO:0000259" key="12">
    <source>
        <dbReference type="Pfam" id="PF13967"/>
    </source>
</evidence>
<dbReference type="InterPro" id="IPR045122">
    <property type="entry name" value="Csc1-like"/>
</dbReference>
<feature type="transmembrane region" description="Helical" evidence="9">
    <location>
        <begin position="93"/>
        <end position="116"/>
    </location>
</feature>
<dbReference type="Pfam" id="PF12621">
    <property type="entry name" value="PHM7_ext"/>
    <property type="match status" value="1"/>
</dbReference>
<dbReference type="InterPro" id="IPR022257">
    <property type="entry name" value="PHM7_ext"/>
</dbReference>
<dbReference type="GO" id="GO:0005227">
    <property type="term" value="F:calcium-activated cation channel activity"/>
    <property type="evidence" value="ECO:0007669"/>
    <property type="project" value="InterPro"/>
</dbReference>
<feature type="transmembrane region" description="Helical" evidence="9">
    <location>
        <begin position="471"/>
        <end position="499"/>
    </location>
</feature>
<evidence type="ECO:0000256" key="1">
    <source>
        <dbReference type="ARBA" id="ARBA00004141"/>
    </source>
</evidence>
<sequence length="902" mass="101381">MSSDSSGSSSSSTSAFVSSLIFNLVILTIMLLIFVCLRPREKRVYQPRCEVKTQPVEQIPEPAGSGPFSWLLACLKLSETSLIRYAGVDAYFFLRYLFTFTFLCFLGCIMLLPILLPINATNGNGKSGFDIISFSNVKNHNRFYAHVFLSWIFFGAVIFVIYRELRFYVVFRHAIQASPLYDQSKSSQCMVISELPKFAVENIDTVREHFPNASRIEYVHNIKKLQKRVEKRSGLGDKYEGTLNGLINKSVAKRNKLIKKQKELPTELELTSYVKKRPTHRLTFLIGKKVDTIDYCRDEIAKLNKEIDELQTRAEDQKKVGSVILEFPTQSELQMAYQAFLYSPKFRRWRLGRVLLNVNPDEIIWNNLTLSTPERYARRFAANSVLTVMIIFWAIPVAVVGCISNINFLTSKVHFLRFIDNMPPKLMGIITGILPTVAYAVLMSLVPPFIKFMGKMGGGLTIHEIERYCQTWFYGFQTVQGFLVLTLTSAASSAVISVVEKPQSAMNLLASNLPRASNYYISQFLLQGLSFPGGALAQIVALALSKIIGRIFDSTPRQKWSRWIGLSQPSWGVLYPTYSLLVVIMLCYAIIAPIIMGFALVGLTLIYVAYLYNFVYVFGHNADAKGRNYPMALYQTFVGLYLAEICLVGLYVLSKNWGCTVLQALFLGGTVACHVYFKYKFLPLMDIVPLSAIESANERPEIRYPKDLGISEAKATGRMYPSNVEDGEPTDPLDERSGNENGSEAWQVSSNMGDLEKKDEKAIESMSEGTYPTQTKESTMKTPEGNNESGSMQERSNFAVSYLSSAFRKDTIMPTFDRILQILPTFYGIGPGNQGSVKYEDPALKSTPPSIWIGEDPIGLSKLAIEDAEGKVDVFDYHTEFDEEGKVHYTGPPPKYEDAISG</sequence>
<feature type="domain" description="10TM putative phosphate transporter extracellular tail" evidence="11">
    <location>
        <begin position="809"/>
        <end position="894"/>
    </location>
</feature>
<dbReference type="PANTHER" id="PTHR13018">
    <property type="entry name" value="PROBABLE MEMBRANE PROTEIN DUF221-RELATED"/>
    <property type="match status" value="1"/>
</dbReference>
<feature type="transmembrane region" description="Helical" evidence="9">
    <location>
        <begin position="385"/>
        <end position="406"/>
    </location>
</feature>
<evidence type="ECO:0000259" key="10">
    <source>
        <dbReference type="Pfam" id="PF02714"/>
    </source>
</evidence>
<feature type="transmembrane region" description="Helical" evidence="9">
    <location>
        <begin position="15"/>
        <end position="37"/>
    </location>
</feature>
<organism evidence="14 15">
    <name type="scientific">Schizosaccharomyces osmophilus</name>
    <dbReference type="NCBI Taxonomy" id="2545709"/>
    <lineage>
        <taxon>Eukaryota</taxon>
        <taxon>Fungi</taxon>
        <taxon>Dikarya</taxon>
        <taxon>Ascomycota</taxon>
        <taxon>Taphrinomycotina</taxon>
        <taxon>Schizosaccharomycetes</taxon>
        <taxon>Schizosaccharomycetales</taxon>
        <taxon>Schizosaccharomycetaceae</taxon>
        <taxon>Schizosaccharomyces</taxon>
    </lineage>
</organism>
<keyword evidence="5 9" id="KW-1133">Transmembrane helix</keyword>
<feature type="domain" description="CSC1/OSCA1-like cytosolic" evidence="13">
    <location>
        <begin position="191"/>
        <end position="367"/>
    </location>
</feature>
<feature type="transmembrane region" description="Helical" evidence="9">
    <location>
        <begin position="143"/>
        <end position="162"/>
    </location>
</feature>
<evidence type="ECO:0000259" key="13">
    <source>
        <dbReference type="Pfam" id="PF14703"/>
    </source>
</evidence>
<evidence type="ECO:0000256" key="9">
    <source>
        <dbReference type="SAM" id="Phobius"/>
    </source>
</evidence>
<evidence type="ECO:0000256" key="4">
    <source>
        <dbReference type="ARBA" id="ARBA00022692"/>
    </source>
</evidence>
<dbReference type="Proteomes" id="UP001212411">
    <property type="component" value="Chromosome 1"/>
</dbReference>
<dbReference type="PANTHER" id="PTHR13018:SF139">
    <property type="entry name" value="PHOSPHATE METABOLISM PROTEIN 7"/>
    <property type="match status" value="1"/>
</dbReference>
<reference evidence="14 15" key="1">
    <citation type="journal article" date="2023" name="G3 (Bethesda)">
        <title>A high-quality reference genome for the fission yeast Schizosaccharomyces osmophilus.</title>
        <authorList>
            <person name="Jia G.S."/>
            <person name="Zhang W.C."/>
            <person name="Liang Y."/>
            <person name="Liu X.H."/>
            <person name="Rhind N."/>
            <person name="Pidoux A."/>
            <person name="Brysch-Herzberg M."/>
            <person name="Du L.L."/>
        </authorList>
    </citation>
    <scope>NUCLEOTIDE SEQUENCE [LARGE SCALE GENOMIC DNA]</scope>
    <source>
        <strain evidence="14 15">CBS 15793</strain>
    </source>
</reference>
<keyword evidence="4 9" id="KW-0812">Transmembrane</keyword>
<feature type="region of interest" description="Disordered" evidence="8">
    <location>
        <begin position="715"/>
        <end position="792"/>
    </location>
</feature>
<feature type="transmembrane region" description="Helical" evidence="9">
    <location>
        <begin position="631"/>
        <end position="654"/>
    </location>
</feature>
<keyword evidence="3" id="KW-0813">Transport</keyword>
<feature type="domain" description="CSC1/OSCA1-like N-terminal transmembrane" evidence="12">
    <location>
        <begin position="15"/>
        <end position="164"/>
    </location>
</feature>
<evidence type="ECO:0000313" key="15">
    <source>
        <dbReference type="Proteomes" id="UP001212411"/>
    </source>
</evidence>
<evidence type="ECO:0000256" key="5">
    <source>
        <dbReference type="ARBA" id="ARBA00022989"/>
    </source>
</evidence>
<proteinExistence type="inferred from homology"/>
<dbReference type="Pfam" id="PF02714">
    <property type="entry name" value="RSN1_7TM"/>
    <property type="match status" value="1"/>
</dbReference>
<evidence type="ECO:0000256" key="7">
    <source>
        <dbReference type="SAM" id="Coils"/>
    </source>
</evidence>
<dbReference type="GO" id="GO:0005886">
    <property type="term" value="C:plasma membrane"/>
    <property type="evidence" value="ECO:0007669"/>
    <property type="project" value="TreeGrafter"/>
</dbReference>
<dbReference type="Pfam" id="PF13967">
    <property type="entry name" value="RSN1_TM"/>
    <property type="match status" value="1"/>
</dbReference>
<feature type="compositionally biased region" description="Polar residues" evidence="8">
    <location>
        <begin position="739"/>
        <end position="752"/>
    </location>
</feature>
<feature type="domain" description="CSC1/OSCA1-like 7TM region" evidence="10">
    <location>
        <begin position="378"/>
        <end position="650"/>
    </location>
</feature>
<dbReference type="InterPro" id="IPR003864">
    <property type="entry name" value="CSC1/OSCA1-like_7TM"/>
</dbReference>
<feature type="transmembrane region" description="Helical" evidence="9">
    <location>
        <begin position="597"/>
        <end position="619"/>
    </location>
</feature>
<dbReference type="AlphaFoldDB" id="A0AAE9WAA0"/>
<gene>
    <name evidence="14" type="ORF">SOMG_02067</name>
</gene>
<dbReference type="Pfam" id="PF14703">
    <property type="entry name" value="PHM7_cyt"/>
    <property type="match status" value="1"/>
</dbReference>
<comment type="similarity">
    <text evidence="2">Belongs to the CSC1 (TC 1.A.17) family.</text>
</comment>
<name>A0AAE9WAA0_9SCHI</name>
<accession>A0AAE9WAA0</accession>
<evidence type="ECO:0000256" key="8">
    <source>
        <dbReference type="SAM" id="MobiDB-lite"/>
    </source>
</evidence>
<dbReference type="KEGG" id="som:SOMG_02067"/>
<keyword evidence="7" id="KW-0175">Coiled coil</keyword>
<feature type="transmembrane region" description="Helical" evidence="9">
    <location>
        <begin position="519"/>
        <end position="549"/>
    </location>
</feature>
<evidence type="ECO:0000256" key="3">
    <source>
        <dbReference type="ARBA" id="ARBA00022448"/>
    </source>
</evidence>
<evidence type="ECO:0000256" key="2">
    <source>
        <dbReference type="ARBA" id="ARBA00007779"/>
    </source>
</evidence>
<comment type="subcellular location">
    <subcellularLocation>
        <location evidence="1">Membrane</location>
        <topology evidence="1">Multi-pass membrane protein</topology>
    </subcellularLocation>
</comment>
<feature type="transmembrane region" description="Helical" evidence="9">
    <location>
        <begin position="570"/>
        <end position="591"/>
    </location>
</feature>
<evidence type="ECO:0000256" key="6">
    <source>
        <dbReference type="ARBA" id="ARBA00023136"/>
    </source>
</evidence>
<dbReference type="RefSeq" id="XP_056035949.1">
    <property type="nucleotide sequence ID" value="XM_056180860.1"/>
</dbReference>
<keyword evidence="6 9" id="KW-0472">Membrane</keyword>
<dbReference type="EMBL" id="CP115611">
    <property type="protein sequence ID" value="WBW71706.1"/>
    <property type="molecule type" value="Genomic_DNA"/>
</dbReference>
<feature type="compositionally biased region" description="Polar residues" evidence="8">
    <location>
        <begin position="767"/>
        <end position="792"/>
    </location>
</feature>